<accession>A0A088E602</accession>
<dbReference type="OMA" id="KSTIRYM"/>
<proteinExistence type="predicted"/>
<name>A0A088E602_9CREN</name>
<dbReference type="AlphaFoldDB" id="A0A088E602"/>
<organism evidence="1 2">
    <name type="scientific">Metallosphaera sedula</name>
    <dbReference type="NCBI Taxonomy" id="43687"/>
    <lineage>
        <taxon>Archaea</taxon>
        <taxon>Thermoproteota</taxon>
        <taxon>Thermoprotei</taxon>
        <taxon>Sulfolobales</taxon>
        <taxon>Sulfolobaceae</taxon>
        <taxon>Metallosphaera</taxon>
    </lineage>
</organism>
<evidence type="ECO:0000313" key="2">
    <source>
        <dbReference type="Proteomes" id="UP000029084"/>
    </source>
</evidence>
<gene>
    <name evidence="1" type="ORF">HA72_1745</name>
</gene>
<reference evidence="1 2" key="1">
    <citation type="journal article" date="2014" name="J. Bacteriol.">
        <title>Role of an Archaeal PitA Transporter in the Copper and Arsenic Resistance of Metallosphaera sedula, an Extreme Thermoacidophile.</title>
        <authorList>
            <person name="McCarthy S."/>
            <person name="Ai C."/>
            <person name="Wheaton G."/>
            <person name="Tevatia R."/>
            <person name="Eckrich V."/>
            <person name="Kelly R."/>
            <person name="Blum P."/>
        </authorList>
    </citation>
    <scope>NUCLEOTIDE SEQUENCE [LARGE SCALE GENOMIC DNA]</scope>
    <source>
        <strain evidence="1 2">CuR1</strain>
    </source>
</reference>
<dbReference type="EMBL" id="CP008822">
    <property type="protein sequence ID" value="AIM27884.1"/>
    <property type="molecule type" value="Genomic_DNA"/>
</dbReference>
<protein>
    <submittedName>
        <fullName evidence="1">Uncharacterized protein</fullName>
    </submittedName>
</protein>
<dbReference type="Proteomes" id="UP000029084">
    <property type="component" value="Chromosome"/>
</dbReference>
<sequence>MHHGTMRWLKKRDAVIYFLLWKKFRNTGFTLLEAYSYLDPYFSKKITKSTIRYMSRVGLLITKENQMYLLPLEEYLELISLPYLKRRATLRHRIQGSL</sequence>
<evidence type="ECO:0000313" key="1">
    <source>
        <dbReference type="EMBL" id="AIM27884.1"/>
    </source>
</evidence>